<dbReference type="EMBL" id="BAABHF010000019">
    <property type="protein sequence ID" value="GAA4494919.1"/>
    <property type="molecule type" value="Genomic_DNA"/>
</dbReference>
<dbReference type="Proteomes" id="UP001500503">
    <property type="component" value="Unassembled WGS sequence"/>
</dbReference>
<dbReference type="Pfam" id="PF01545">
    <property type="entry name" value="Cation_efflux"/>
    <property type="match status" value="1"/>
</dbReference>
<feature type="transmembrane region" description="Helical" evidence="6">
    <location>
        <begin position="204"/>
        <end position="221"/>
    </location>
</feature>
<dbReference type="InterPro" id="IPR002524">
    <property type="entry name" value="Cation_efflux"/>
</dbReference>
<dbReference type="Gene3D" id="1.20.1510.10">
    <property type="entry name" value="Cation efflux protein transmembrane domain"/>
    <property type="match status" value="1"/>
</dbReference>
<keyword evidence="9" id="KW-1185">Reference proteome</keyword>
<evidence type="ECO:0000256" key="6">
    <source>
        <dbReference type="SAM" id="Phobius"/>
    </source>
</evidence>
<evidence type="ECO:0000313" key="8">
    <source>
        <dbReference type="EMBL" id="GAA4494919.1"/>
    </source>
</evidence>
<dbReference type="NCBIfam" id="TIGR01297">
    <property type="entry name" value="CDF"/>
    <property type="match status" value="1"/>
</dbReference>
<feature type="transmembrane region" description="Helical" evidence="6">
    <location>
        <begin position="178"/>
        <end position="198"/>
    </location>
</feature>
<comment type="caution">
    <text evidence="8">The sequence shown here is derived from an EMBL/GenBank/DDBJ whole genome shotgun (WGS) entry which is preliminary data.</text>
</comment>
<evidence type="ECO:0000256" key="3">
    <source>
        <dbReference type="ARBA" id="ARBA00022692"/>
    </source>
</evidence>
<dbReference type="InterPro" id="IPR027469">
    <property type="entry name" value="Cation_efflux_TMD_sf"/>
</dbReference>
<feature type="transmembrane region" description="Helical" evidence="6">
    <location>
        <begin position="118"/>
        <end position="139"/>
    </location>
</feature>
<evidence type="ECO:0000313" key="9">
    <source>
        <dbReference type="Proteomes" id="UP001500503"/>
    </source>
</evidence>
<evidence type="ECO:0000256" key="5">
    <source>
        <dbReference type="ARBA" id="ARBA00023136"/>
    </source>
</evidence>
<dbReference type="InterPro" id="IPR040177">
    <property type="entry name" value="SLC30A9"/>
</dbReference>
<evidence type="ECO:0000256" key="4">
    <source>
        <dbReference type="ARBA" id="ARBA00022989"/>
    </source>
</evidence>
<evidence type="ECO:0000256" key="2">
    <source>
        <dbReference type="ARBA" id="ARBA00022448"/>
    </source>
</evidence>
<keyword evidence="4 6" id="KW-1133">Transmembrane helix</keyword>
<gene>
    <name evidence="8" type="ORF">GCM10023191_034840</name>
</gene>
<name>A0ABP8Q110_9ACTN</name>
<dbReference type="SUPFAM" id="SSF161111">
    <property type="entry name" value="Cation efflux protein transmembrane domain-like"/>
    <property type="match status" value="1"/>
</dbReference>
<dbReference type="InterPro" id="IPR058533">
    <property type="entry name" value="Cation_efflux_TM"/>
</dbReference>
<accession>A0ABP8Q110</accession>
<comment type="subcellular location">
    <subcellularLocation>
        <location evidence="1">Membrane</location>
        <topology evidence="1">Multi-pass membrane protein</topology>
    </subcellularLocation>
</comment>
<keyword evidence="5 6" id="KW-0472">Membrane</keyword>
<organism evidence="8 9">
    <name type="scientific">Actinoallomurus oryzae</name>
    <dbReference type="NCBI Taxonomy" id="502180"/>
    <lineage>
        <taxon>Bacteria</taxon>
        <taxon>Bacillati</taxon>
        <taxon>Actinomycetota</taxon>
        <taxon>Actinomycetes</taxon>
        <taxon>Streptosporangiales</taxon>
        <taxon>Thermomonosporaceae</taxon>
        <taxon>Actinoallomurus</taxon>
    </lineage>
</organism>
<evidence type="ECO:0000256" key="1">
    <source>
        <dbReference type="ARBA" id="ARBA00004141"/>
    </source>
</evidence>
<dbReference type="RefSeq" id="WP_345464738.1">
    <property type="nucleotide sequence ID" value="NZ_BAABHF010000019.1"/>
</dbReference>
<protein>
    <recommendedName>
        <fullName evidence="7">Cation efflux protein transmembrane domain-containing protein</fullName>
    </recommendedName>
</protein>
<proteinExistence type="predicted"/>
<feature type="transmembrane region" description="Helical" evidence="6">
    <location>
        <begin position="86"/>
        <end position="106"/>
    </location>
</feature>
<reference evidence="9" key="1">
    <citation type="journal article" date="2019" name="Int. J. Syst. Evol. Microbiol.">
        <title>The Global Catalogue of Microorganisms (GCM) 10K type strain sequencing project: providing services to taxonomists for standard genome sequencing and annotation.</title>
        <authorList>
            <consortium name="The Broad Institute Genomics Platform"/>
            <consortium name="The Broad Institute Genome Sequencing Center for Infectious Disease"/>
            <person name="Wu L."/>
            <person name="Ma J."/>
        </authorList>
    </citation>
    <scope>NUCLEOTIDE SEQUENCE [LARGE SCALE GENOMIC DNA]</scope>
    <source>
        <strain evidence="9">JCM 17933</strain>
    </source>
</reference>
<dbReference type="PANTHER" id="PTHR13414">
    <property type="entry name" value="HUEL-CATION TRANSPORTER"/>
    <property type="match status" value="1"/>
</dbReference>
<keyword evidence="3 6" id="KW-0812">Transmembrane</keyword>
<feature type="domain" description="Cation efflux protein transmembrane" evidence="7">
    <location>
        <begin position="20"/>
        <end position="228"/>
    </location>
</feature>
<keyword evidence="2" id="KW-0813">Transport</keyword>
<evidence type="ECO:0000259" key="7">
    <source>
        <dbReference type="Pfam" id="PF01545"/>
    </source>
</evidence>
<sequence>MRQPQNGRDDQAGATLRTVVTAVVANLLVALAKGVAALITGSAALWAETLHSIADTGNEVLLFIGVHRSKKKEDPRHPFGYGQERYFWALLAALGIFVLGGVLSIGEGVRSLLRPEPLVSPWIGVVVLVAAACFEGYSWRVARRQVLTRARELDRTILEHLARGSDPATSTVYLEDSAALVGIALALAALVLQLLTGWRASDGLASVCIGLLLITVALRLARRSKSLLIDEAAPEDVVRPIREAIVRHGWIAHVPALEVIFVGPGQLLVIVRVAPVPAACAAPAHELVGQVDRLRDELLHMPAVTEVAVTVEDARG</sequence>
<dbReference type="PANTHER" id="PTHR13414:SF9">
    <property type="entry name" value="PROTON-COUPLED ZINC ANTIPORTER SLC30A9, MITOCHONDRIAL"/>
    <property type="match status" value="1"/>
</dbReference>